<name>A0ABT0GHP9_9GAMM</name>
<accession>A0ABT0GHP9</accession>
<organism evidence="1 2">
    <name type="scientific">Pseudomarimonas salicorniae</name>
    <dbReference type="NCBI Taxonomy" id="2933270"/>
    <lineage>
        <taxon>Bacteria</taxon>
        <taxon>Pseudomonadati</taxon>
        <taxon>Pseudomonadota</taxon>
        <taxon>Gammaproteobacteria</taxon>
        <taxon>Lysobacterales</taxon>
        <taxon>Lysobacteraceae</taxon>
        <taxon>Pseudomarimonas</taxon>
    </lineage>
</organism>
<keyword evidence="1" id="KW-0489">Methyltransferase</keyword>
<dbReference type="SUPFAM" id="SSF53335">
    <property type="entry name" value="S-adenosyl-L-methionine-dependent methyltransferases"/>
    <property type="match status" value="1"/>
</dbReference>
<reference evidence="1" key="1">
    <citation type="submission" date="2022-04" db="EMBL/GenBank/DDBJ databases">
        <title>Lysobacter sp. CAU 1642 isolated from sea sand.</title>
        <authorList>
            <person name="Kim W."/>
        </authorList>
    </citation>
    <scope>NUCLEOTIDE SEQUENCE</scope>
    <source>
        <strain evidence="1">CAU 1642</strain>
    </source>
</reference>
<dbReference type="Proteomes" id="UP001431449">
    <property type="component" value="Unassembled WGS sequence"/>
</dbReference>
<keyword evidence="2" id="KW-1185">Reference proteome</keyword>
<sequence>MDHSSLHARAEEWRSHLARLKAANPPEGFTWYGYDILSNVSHIGPLLEGELSNLFDRVRGEPIADIGAADGDLGLLFASLGWDVDLIDWPSTNWNGMRGMRALSSLLQLPASVHEVDLDAQFDLPRERYGLVCLLGILYHLKNPYFVLEKLARHTRFCLLSTRIARFVGNPEMDVSNVPLAYLLAPDECNNDATNYWIFSQAGLRRIVERAGFRLVSMRCLGDTRRSNPSDGRRDERAFLLLESNHVS</sequence>
<dbReference type="GO" id="GO:0008168">
    <property type="term" value="F:methyltransferase activity"/>
    <property type="evidence" value="ECO:0007669"/>
    <property type="project" value="UniProtKB-KW"/>
</dbReference>
<gene>
    <name evidence="1" type="ORF">M0G41_09310</name>
</gene>
<dbReference type="RefSeq" id="WP_248208442.1">
    <property type="nucleotide sequence ID" value="NZ_JALNMH010000007.1"/>
</dbReference>
<evidence type="ECO:0000313" key="1">
    <source>
        <dbReference type="EMBL" id="MCK7593867.1"/>
    </source>
</evidence>
<comment type="caution">
    <text evidence="1">The sequence shown here is derived from an EMBL/GenBank/DDBJ whole genome shotgun (WGS) entry which is preliminary data.</text>
</comment>
<dbReference type="Pfam" id="PF13489">
    <property type="entry name" value="Methyltransf_23"/>
    <property type="match status" value="1"/>
</dbReference>
<dbReference type="EMBL" id="JALNMH010000007">
    <property type="protein sequence ID" value="MCK7593867.1"/>
    <property type="molecule type" value="Genomic_DNA"/>
</dbReference>
<dbReference type="InterPro" id="IPR029063">
    <property type="entry name" value="SAM-dependent_MTases_sf"/>
</dbReference>
<dbReference type="GO" id="GO:0032259">
    <property type="term" value="P:methylation"/>
    <property type="evidence" value="ECO:0007669"/>
    <property type="project" value="UniProtKB-KW"/>
</dbReference>
<proteinExistence type="predicted"/>
<dbReference type="Gene3D" id="3.40.50.150">
    <property type="entry name" value="Vaccinia Virus protein VP39"/>
    <property type="match status" value="1"/>
</dbReference>
<evidence type="ECO:0000313" key="2">
    <source>
        <dbReference type="Proteomes" id="UP001431449"/>
    </source>
</evidence>
<keyword evidence="1" id="KW-0808">Transferase</keyword>
<protein>
    <submittedName>
        <fullName evidence="1">Class I SAM-dependent methyltransferase</fullName>
    </submittedName>
</protein>